<comment type="caution">
    <text evidence="1">The sequence shown here is derived from an EMBL/GenBank/DDBJ whole genome shotgun (WGS) entry which is preliminary data.</text>
</comment>
<dbReference type="EMBL" id="JBAFSM010000074">
    <property type="protein sequence ID" value="MEG3440091.1"/>
    <property type="molecule type" value="Genomic_DNA"/>
</dbReference>
<evidence type="ECO:0000313" key="2">
    <source>
        <dbReference type="Proteomes" id="UP001328733"/>
    </source>
</evidence>
<dbReference type="RefSeq" id="WP_332867561.1">
    <property type="nucleotide sequence ID" value="NZ_JBAFSM010000074.1"/>
</dbReference>
<sequence>MNLKERILQEIEDSSPILLEEFLDFILFTKQRRQIPSDYKPIWEVAAELTRDIPPEILETLPTDGAEQHDHYLYGTPKHSRQNFMDFAGMAGEIDEVMQEIVKKAEANRKLD</sequence>
<dbReference type="AlphaFoldDB" id="A0AAW9R140"/>
<accession>A0AAW9R140</accession>
<proteinExistence type="predicted"/>
<reference evidence="1 2" key="1">
    <citation type="submission" date="2024-01" db="EMBL/GenBank/DDBJ databases">
        <title>Genomic insights into the taxonomy and metabolism of the cyanobacterium Pannus brasiliensis CCIBt3594.</title>
        <authorList>
            <person name="Machado M."/>
            <person name="Botero N.B."/>
            <person name="Andreote A.P.D."/>
            <person name="Feitosa A.M.T."/>
            <person name="Popin R."/>
            <person name="Sivonen K."/>
            <person name="Fiore M.F."/>
        </authorList>
    </citation>
    <scope>NUCLEOTIDE SEQUENCE [LARGE SCALE GENOMIC DNA]</scope>
    <source>
        <strain evidence="1 2">CCIBt3594</strain>
    </source>
</reference>
<protein>
    <recommendedName>
        <fullName evidence="3">DUF2281 domain-containing protein</fullName>
    </recommendedName>
</protein>
<name>A0AAW9R140_9CHRO</name>
<dbReference type="Proteomes" id="UP001328733">
    <property type="component" value="Unassembled WGS sequence"/>
</dbReference>
<organism evidence="1 2">
    <name type="scientific">Pannus brasiliensis CCIBt3594</name>
    <dbReference type="NCBI Taxonomy" id="1427578"/>
    <lineage>
        <taxon>Bacteria</taxon>
        <taxon>Bacillati</taxon>
        <taxon>Cyanobacteriota</taxon>
        <taxon>Cyanophyceae</taxon>
        <taxon>Oscillatoriophycideae</taxon>
        <taxon>Chroococcales</taxon>
        <taxon>Microcystaceae</taxon>
        <taxon>Pannus</taxon>
    </lineage>
</organism>
<gene>
    <name evidence="1" type="ORF">V0288_23380</name>
</gene>
<evidence type="ECO:0008006" key="3">
    <source>
        <dbReference type="Google" id="ProtNLM"/>
    </source>
</evidence>
<evidence type="ECO:0000313" key="1">
    <source>
        <dbReference type="EMBL" id="MEG3440091.1"/>
    </source>
</evidence>
<keyword evidence="2" id="KW-1185">Reference proteome</keyword>